<dbReference type="RefSeq" id="WP_050725197.1">
    <property type="nucleotide sequence ID" value="NZ_CP012332.1"/>
</dbReference>
<keyword evidence="9" id="KW-1185">Reference proteome</keyword>
<evidence type="ECO:0000256" key="5">
    <source>
        <dbReference type="ARBA" id="ARBA00022989"/>
    </source>
</evidence>
<dbReference type="Proteomes" id="UP000055590">
    <property type="component" value="Chromosome"/>
</dbReference>
<dbReference type="EMBL" id="CP012332">
    <property type="protein sequence ID" value="AKU90795.1"/>
    <property type="molecule type" value="Genomic_DNA"/>
</dbReference>
<keyword evidence="4 7" id="KW-0812">Transmembrane</keyword>
<feature type="transmembrane region" description="Helical" evidence="7">
    <location>
        <begin position="239"/>
        <end position="265"/>
    </location>
</feature>
<feature type="transmembrane region" description="Helical" evidence="7">
    <location>
        <begin position="85"/>
        <end position="110"/>
    </location>
</feature>
<dbReference type="STRING" id="1391653.AKJ08_1182"/>
<feature type="transmembrane region" description="Helical" evidence="7">
    <location>
        <begin position="130"/>
        <end position="152"/>
    </location>
</feature>
<feature type="transmembrane region" description="Helical" evidence="7">
    <location>
        <begin position="54"/>
        <end position="73"/>
    </location>
</feature>
<dbReference type="Pfam" id="PF01554">
    <property type="entry name" value="MatE"/>
    <property type="match status" value="2"/>
</dbReference>
<feature type="transmembrane region" description="Helical" evidence="7">
    <location>
        <begin position="285"/>
        <end position="308"/>
    </location>
</feature>
<dbReference type="KEGG" id="vin:AKJ08_1182"/>
<dbReference type="PANTHER" id="PTHR43549:SF3">
    <property type="entry name" value="MULTIDRUG RESISTANCE PROTEIN YPNP-RELATED"/>
    <property type="match status" value="1"/>
</dbReference>
<feature type="transmembrane region" description="Helical" evidence="7">
    <location>
        <begin position="320"/>
        <end position="339"/>
    </location>
</feature>
<dbReference type="AlphaFoldDB" id="A0A0K1PB97"/>
<feature type="transmembrane region" description="Helical" evidence="7">
    <location>
        <begin position="418"/>
        <end position="438"/>
    </location>
</feature>
<evidence type="ECO:0000256" key="1">
    <source>
        <dbReference type="ARBA" id="ARBA00004651"/>
    </source>
</evidence>
<keyword evidence="3" id="KW-1003">Cell membrane</keyword>
<dbReference type="GO" id="GO:0005886">
    <property type="term" value="C:plasma membrane"/>
    <property type="evidence" value="ECO:0007669"/>
    <property type="project" value="UniProtKB-SubCell"/>
</dbReference>
<accession>A0A0K1PB97</accession>
<feature type="transmembrane region" description="Helical" evidence="7">
    <location>
        <begin position="386"/>
        <end position="406"/>
    </location>
</feature>
<evidence type="ECO:0000256" key="6">
    <source>
        <dbReference type="ARBA" id="ARBA00023136"/>
    </source>
</evidence>
<proteinExistence type="predicted"/>
<evidence type="ECO:0000256" key="3">
    <source>
        <dbReference type="ARBA" id="ARBA00022475"/>
    </source>
</evidence>
<feature type="transmembrane region" description="Helical" evidence="7">
    <location>
        <begin position="164"/>
        <end position="184"/>
    </location>
</feature>
<dbReference type="CDD" id="cd13138">
    <property type="entry name" value="MATE_yoeA_like"/>
    <property type="match status" value="1"/>
</dbReference>
<dbReference type="InterPro" id="IPR048279">
    <property type="entry name" value="MdtK-like"/>
</dbReference>
<evidence type="ECO:0000256" key="7">
    <source>
        <dbReference type="SAM" id="Phobius"/>
    </source>
</evidence>
<evidence type="ECO:0000313" key="8">
    <source>
        <dbReference type="EMBL" id="AKU90795.1"/>
    </source>
</evidence>
<feature type="transmembrane region" description="Helical" evidence="7">
    <location>
        <begin position="190"/>
        <end position="211"/>
    </location>
</feature>
<keyword evidence="2" id="KW-0813">Transport</keyword>
<dbReference type="OrthoDB" id="9805232at2"/>
<keyword evidence="6 7" id="KW-0472">Membrane</keyword>
<feature type="transmembrane region" description="Helical" evidence="7">
    <location>
        <begin position="359"/>
        <end position="379"/>
    </location>
</feature>
<dbReference type="GO" id="GO:0042910">
    <property type="term" value="F:xenobiotic transmembrane transporter activity"/>
    <property type="evidence" value="ECO:0007669"/>
    <property type="project" value="InterPro"/>
</dbReference>
<dbReference type="PIRSF" id="PIRSF006603">
    <property type="entry name" value="DinF"/>
    <property type="match status" value="1"/>
</dbReference>
<keyword evidence="5 7" id="KW-1133">Transmembrane helix</keyword>
<organism evidence="8 9">
    <name type="scientific">Vulgatibacter incomptus</name>
    <dbReference type="NCBI Taxonomy" id="1391653"/>
    <lineage>
        <taxon>Bacteria</taxon>
        <taxon>Pseudomonadati</taxon>
        <taxon>Myxococcota</taxon>
        <taxon>Myxococcia</taxon>
        <taxon>Myxococcales</taxon>
        <taxon>Cystobacterineae</taxon>
        <taxon>Vulgatibacteraceae</taxon>
        <taxon>Vulgatibacter</taxon>
    </lineage>
</organism>
<protein>
    <submittedName>
        <fullName evidence="8">Multi antimicrobial extrusion protein</fullName>
    </submittedName>
</protein>
<reference evidence="8 9" key="1">
    <citation type="submission" date="2015-08" db="EMBL/GenBank/DDBJ databases">
        <authorList>
            <person name="Babu N.S."/>
            <person name="Beckwith C.J."/>
            <person name="Beseler K.G."/>
            <person name="Brison A."/>
            <person name="Carone J.V."/>
            <person name="Caskin T.P."/>
            <person name="Diamond M."/>
            <person name="Durham M.E."/>
            <person name="Foxe J.M."/>
            <person name="Go M."/>
            <person name="Henderson B.A."/>
            <person name="Jones I.B."/>
            <person name="McGettigan J.A."/>
            <person name="Micheletti S.J."/>
            <person name="Nasrallah M.E."/>
            <person name="Ortiz D."/>
            <person name="Piller C.R."/>
            <person name="Privatt S.R."/>
            <person name="Schneider S.L."/>
            <person name="Sharp S."/>
            <person name="Smith T.C."/>
            <person name="Stanton J.D."/>
            <person name="Ullery H.E."/>
            <person name="Wilson R.J."/>
            <person name="Serrano M.G."/>
            <person name="Buck G."/>
            <person name="Lee V."/>
            <person name="Wang Y."/>
            <person name="Carvalho R."/>
            <person name="Voegtly L."/>
            <person name="Shi R."/>
            <person name="Duckworth R."/>
            <person name="Johnson A."/>
            <person name="Loviza R."/>
            <person name="Walstead R."/>
            <person name="Shah Z."/>
            <person name="Kiflezghi M."/>
            <person name="Wade K."/>
            <person name="Ball S.L."/>
            <person name="Bradley K.W."/>
            <person name="Asai D.J."/>
            <person name="Bowman C.A."/>
            <person name="Russell D.A."/>
            <person name="Pope W.H."/>
            <person name="Jacobs-Sera D."/>
            <person name="Hendrix R.W."/>
            <person name="Hatfull G.F."/>
        </authorList>
    </citation>
    <scope>NUCLEOTIDE SEQUENCE [LARGE SCALE GENOMIC DNA]</scope>
    <source>
        <strain evidence="8 9">DSM 27710</strain>
    </source>
</reference>
<gene>
    <name evidence="8" type="ORF">AKJ08_1182</name>
</gene>
<comment type="subcellular location">
    <subcellularLocation>
        <location evidence="1">Cell membrane</location>
        <topology evidence="1">Multi-pass membrane protein</topology>
    </subcellularLocation>
</comment>
<dbReference type="PATRIC" id="fig|1391653.3.peg.1233"/>
<dbReference type="InterPro" id="IPR002528">
    <property type="entry name" value="MATE_fam"/>
</dbReference>
<evidence type="ECO:0000313" key="9">
    <source>
        <dbReference type="Proteomes" id="UP000055590"/>
    </source>
</evidence>
<feature type="transmembrane region" description="Helical" evidence="7">
    <location>
        <begin position="6"/>
        <end position="24"/>
    </location>
</feature>
<evidence type="ECO:0000256" key="4">
    <source>
        <dbReference type="ARBA" id="ARBA00022692"/>
    </source>
</evidence>
<sequence>MTADRPLWKIFIAFLGPMMLANILQSLSGTLNSIFLGQMIGVSALAAASAFFPVMFFLIAFLIGMGTGASVLIGQAWGAKQPDKVRAIVGTATSVTLIAGLVVAVVGGTFAGSLMKLLGTPPDVLAEATAYGRITLIGMPLLFLFFLVTSMMRGVGDTVTPLKALAVSTATGLLVTPALIRGWLGLPKLGAASAAVATVFAITVALGWLAFDLRRRRHVLAPDRELIQHLRVDRTLLRAVLRIGLPTGMQMIAMSLAELVLLGLVNGFGSNATAAYGAVNQVLSYVQFPALSIAITASILGAQAIGAGRSEQLGAIARTGLLLNLVITGTLIVLAYALSRPLLGLFITDPAVIELAQRLVHIVMWSVVIFGMASVLSGVMRASGTVLIPTGIAISVIALVEVPSAWLLSQKIGIDGVWAAYPIAFTSMFVLQATYYRLGWRRKTITRLAF</sequence>
<dbReference type="NCBIfam" id="TIGR00797">
    <property type="entry name" value="matE"/>
    <property type="match status" value="1"/>
</dbReference>
<dbReference type="InterPro" id="IPR052031">
    <property type="entry name" value="Membrane_Transporter-Flippase"/>
</dbReference>
<dbReference type="PANTHER" id="PTHR43549">
    <property type="entry name" value="MULTIDRUG RESISTANCE PROTEIN YPNP-RELATED"/>
    <property type="match status" value="1"/>
</dbReference>
<name>A0A0K1PB97_9BACT</name>
<dbReference type="GO" id="GO:0015297">
    <property type="term" value="F:antiporter activity"/>
    <property type="evidence" value="ECO:0007669"/>
    <property type="project" value="InterPro"/>
</dbReference>
<evidence type="ECO:0000256" key="2">
    <source>
        <dbReference type="ARBA" id="ARBA00022448"/>
    </source>
</evidence>